<dbReference type="PANTHER" id="PTHR31928:SF7">
    <property type="entry name" value="FACTOR 1-DELTA, PUTATIVE (DUF936)-RELATED"/>
    <property type="match status" value="1"/>
</dbReference>
<comment type="caution">
    <text evidence="2">The sequence shown here is derived from an EMBL/GenBank/DDBJ whole genome shotgun (WGS) entry which is preliminary data.</text>
</comment>
<dbReference type="EMBL" id="JBBNAG010000006">
    <property type="protein sequence ID" value="KAK9125731.1"/>
    <property type="molecule type" value="Genomic_DNA"/>
</dbReference>
<dbReference type="Proteomes" id="UP001419268">
    <property type="component" value="Unassembled WGS sequence"/>
</dbReference>
<reference evidence="2 3" key="1">
    <citation type="submission" date="2024-01" db="EMBL/GenBank/DDBJ databases">
        <title>Genome assemblies of Stephania.</title>
        <authorList>
            <person name="Yang L."/>
        </authorList>
    </citation>
    <scope>NUCLEOTIDE SEQUENCE [LARGE SCALE GENOMIC DNA]</scope>
    <source>
        <strain evidence="2">JXDWG</strain>
        <tissue evidence="2">Leaf</tissue>
    </source>
</reference>
<name>A0AAP0J438_9MAGN</name>
<dbReference type="InterPro" id="IPR049172">
    <property type="entry name" value="DUF6857_pln"/>
</dbReference>
<proteinExistence type="predicted"/>
<evidence type="ECO:0000313" key="3">
    <source>
        <dbReference type="Proteomes" id="UP001419268"/>
    </source>
</evidence>
<evidence type="ECO:0000313" key="2">
    <source>
        <dbReference type="EMBL" id="KAK9125731.1"/>
    </source>
</evidence>
<dbReference type="PANTHER" id="PTHR31928">
    <property type="entry name" value="EXPRESSED PROTEIN"/>
    <property type="match status" value="1"/>
</dbReference>
<keyword evidence="3" id="KW-1185">Reference proteome</keyword>
<sequence length="121" mass="14050">MLVENFFDLHQNKNVNGASWVKAALETGLSKIYGFKRFLKYLEDSLKNGFGFKEQEGDYEVASLLGQLKRVNQWLEDTTGYKFEVDETLERLKKKLYAFLLEHEKRKGIMKSHLSLGNLKG</sequence>
<protein>
    <recommendedName>
        <fullName evidence="1">DUF6857 domain-containing protein</fullName>
    </recommendedName>
</protein>
<feature type="domain" description="DUF6857" evidence="1">
    <location>
        <begin position="37"/>
        <end position="103"/>
    </location>
</feature>
<dbReference type="Pfam" id="PF21647">
    <property type="entry name" value="DUF6857"/>
    <property type="match status" value="1"/>
</dbReference>
<evidence type="ECO:0000259" key="1">
    <source>
        <dbReference type="Pfam" id="PF21647"/>
    </source>
</evidence>
<accession>A0AAP0J438</accession>
<dbReference type="AlphaFoldDB" id="A0AAP0J438"/>
<dbReference type="InterPro" id="IPR010341">
    <property type="entry name" value="DUF936_pln"/>
</dbReference>
<organism evidence="2 3">
    <name type="scientific">Stephania cephalantha</name>
    <dbReference type="NCBI Taxonomy" id="152367"/>
    <lineage>
        <taxon>Eukaryota</taxon>
        <taxon>Viridiplantae</taxon>
        <taxon>Streptophyta</taxon>
        <taxon>Embryophyta</taxon>
        <taxon>Tracheophyta</taxon>
        <taxon>Spermatophyta</taxon>
        <taxon>Magnoliopsida</taxon>
        <taxon>Ranunculales</taxon>
        <taxon>Menispermaceae</taxon>
        <taxon>Menispermoideae</taxon>
        <taxon>Cissampelideae</taxon>
        <taxon>Stephania</taxon>
    </lineage>
</organism>
<gene>
    <name evidence="2" type="ORF">Scep_014577</name>
</gene>